<proteinExistence type="predicted"/>
<feature type="compositionally biased region" description="Polar residues" evidence="1">
    <location>
        <begin position="184"/>
        <end position="194"/>
    </location>
</feature>
<reference evidence="2" key="1">
    <citation type="submission" date="2015-11" db="EMBL/GenBank/DDBJ databases">
        <title>De novo transcriptome assembly of four potential Pierce s Disease insect vectors from Arizona vineyards.</title>
        <authorList>
            <person name="Tassone E.E."/>
        </authorList>
    </citation>
    <scope>NUCLEOTIDE SEQUENCE</scope>
</reference>
<dbReference type="EMBL" id="GEBQ01018964">
    <property type="protein sequence ID" value="JAT21013.1"/>
    <property type="molecule type" value="Transcribed_RNA"/>
</dbReference>
<name>A0A1B6LBD8_9HEMI</name>
<gene>
    <name evidence="2" type="ORF">g.1601</name>
</gene>
<sequence length="407" mass="46813">MMSKFQVYLHNIPPTSRAEYHPSGIRDDSRYRSTRVSQVQRDEAIQKRNTQSCRRPHTTIAIPRQTAAHVPVLRSRYCPGELNRARQGDRERIQRCESHTDHMFARPPDNRESSCDVTFLRKLLTLNKKEELLLNKKLAELLVEEEFSRSGDKMGKSFKGCTSSSTLSVYQNRCGRNSFVDKTVQGSPSRQFTRQPRYDMNGRRTFDDSDDEDKEEFEGRVEPTADFTTAESKTWINTTTVIQTKSDLTENMYSKKNSMTVVNKHPVLKTINEEKGDDSEERFYLRNSPFTTNDAAPGNHQSQRGDTDQIKVLGNLVGHCCAAVPSNPRKMTKKVWNFNNIPKTKPENPSRNDRNFNKTNGFDACCTYPCCKGDGSQKTFKEDRNCKLKNNRTRIFNQGDGRTRSTY</sequence>
<protein>
    <submittedName>
        <fullName evidence="2">Uncharacterized protein</fullName>
    </submittedName>
</protein>
<evidence type="ECO:0000313" key="2">
    <source>
        <dbReference type="EMBL" id="JAT21013.1"/>
    </source>
</evidence>
<organism evidence="2">
    <name type="scientific">Graphocephala atropunctata</name>
    <dbReference type="NCBI Taxonomy" id="36148"/>
    <lineage>
        <taxon>Eukaryota</taxon>
        <taxon>Metazoa</taxon>
        <taxon>Ecdysozoa</taxon>
        <taxon>Arthropoda</taxon>
        <taxon>Hexapoda</taxon>
        <taxon>Insecta</taxon>
        <taxon>Pterygota</taxon>
        <taxon>Neoptera</taxon>
        <taxon>Paraneoptera</taxon>
        <taxon>Hemiptera</taxon>
        <taxon>Auchenorrhyncha</taxon>
        <taxon>Membracoidea</taxon>
        <taxon>Cicadellidae</taxon>
        <taxon>Cicadellinae</taxon>
        <taxon>Cicadellini</taxon>
        <taxon>Graphocephala</taxon>
    </lineage>
</organism>
<feature type="compositionally biased region" description="Basic and acidic residues" evidence="1">
    <location>
        <begin position="196"/>
        <end position="207"/>
    </location>
</feature>
<evidence type="ECO:0000256" key="1">
    <source>
        <dbReference type="SAM" id="MobiDB-lite"/>
    </source>
</evidence>
<feature type="region of interest" description="Disordered" evidence="1">
    <location>
        <begin position="181"/>
        <end position="221"/>
    </location>
</feature>
<accession>A0A1B6LBD8</accession>
<dbReference type="AlphaFoldDB" id="A0A1B6LBD8"/>